<gene>
    <name evidence="2" type="ORF">I2F25_04765</name>
</gene>
<keyword evidence="1" id="KW-0732">Signal</keyword>
<dbReference type="RefSeq" id="WP_325774887.1">
    <property type="nucleotide sequence ID" value="NZ_VTDN01000003.1"/>
</dbReference>
<dbReference type="EMBL" id="VTDN01000003">
    <property type="protein sequence ID" value="MEB5476370.1"/>
    <property type="molecule type" value="Genomic_DNA"/>
</dbReference>
<evidence type="ECO:0000256" key="1">
    <source>
        <dbReference type="SAM" id="SignalP"/>
    </source>
</evidence>
<sequence>MFSLKSIAFTVLFLPSLVLAAPTQHCKATFHNFIVDREPGGYPVNKAALTAVNAKSCTIKNTGDKEILLRNTKINIYDKVTHKQQKAISTTAITIDTKRQMANIFNNYLGLDIELPFIKKANQIIIKVNKPPVQVFGQGAAPYYNLKKGAELIIQLPSNYK</sequence>
<proteinExistence type="predicted"/>
<comment type="caution">
    <text evidence="2">The sequence shown here is derived from an EMBL/GenBank/DDBJ whole genome shotgun (WGS) entry which is preliminary data.</text>
</comment>
<feature type="chain" id="PRO_5046001424" evidence="1">
    <location>
        <begin position="21"/>
        <end position="161"/>
    </location>
</feature>
<reference evidence="2 3" key="1">
    <citation type="submission" date="2019-08" db="EMBL/GenBank/DDBJ databases">
        <title>Five species of Acinetobacter isolated from floral nectar and animal pollinators.</title>
        <authorList>
            <person name="Hendry T.A."/>
        </authorList>
    </citation>
    <scope>NUCLEOTIDE SEQUENCE [LARGE SCALE GENOMIC DNA]</scope>
    <source>
        <strain evidence="2 3">MD18.27</strain>
    </source>
</reference>
<accession>A0ABU6DR81</accession>
<feature type="signal peptide" evidence="1">
    <location>
        <begin position="1"/>
        <end position="20"/>
    </location>
</feature>
<protein>
    <submittedName>
        <fullName evidence="2">Uncharacterized protein</fullName>
    </submittedName>
</protein>
<evidence type="ECO:0000313" key="2">
    <source>
        <dbReference type="EMBL" id="MEB5476370.1"/>
    </source>
</evidence>
<evidence type="ECO:0000313" key="3">
    <source>
        <dbReference type="Proteomes" id="UP001339883"/>
    </source>
</evidence>
<name>A0ABU6DR81_9GAMM</name>
<organism evidence="2 3">
    <name type="scientific">Acinetobacter pollinis</name>
    <dbReference type="NCBI Taxonomy" id="2605270"/>
    <lineage>
        <taxon>Bacteria</taxon>
        <taxon>Pseudomonadati</taxon>
        <taxon>Pseudomonadota</taxon>
        <taxon>Gammaproteobacteria</taxon>
        <taxon>Moraxellales</taxon>
        <taxon>Moraxellaceae</taxon>
        <taxon>Acinetobacter</taxon>
    </lineage>
</organism>
<keyword evidence="3" id="KW-1185">Reference proteome</keyword>
<dbReference type="Proteomes" id="UP001339883">
    <property type="component" value="Unassembled WGS sequence"/>
</dbReference>